<dbReference type="Pfam" id="PF19956">
    <property type="entry name" value="EAD2"/>
    <property type="match status" value="1"/>
</dbReference>
<name>A0A9W6NPM4_9ACTN</name>
<evidence type="ECO:0000259" key="3">
    <source>
        <dbReference type="Pfam" id="PF20028"/>
    </source>
</evidence>
<dbReference type="AlphaFoldDB" id="A0A9W6NPM4"/>
<sequence>MLRVPGIADRRLRDHVVALVEVRLGQYMTTERSDSASDDVTRLVTWCTAHSGGIAALIEAVDAVAQQTGTADRLRAADQIGRQTEMLEPQERALVEDRIAQLDQAAFAAIVRDLATRWGPRLRAEARDPTELLRLLEDAIAGSGEQHPLFVFLSRLAELHDDAGEVISELATEVGQRTGMIEAAIADRADHAPDSGQQYFVVRLEEHGLQASRYLLTVWLATERGVWTLRHTHDEALLLEDVRAKVDEQLADLAADPTVDIDALTIEFILPRSLLNFPVDQWEVSAPGYSRPIGVHYPVVVRDLPRMRNRIIRSRWRRRCQWVHGPEATTPANAVRFINLRDDTSDLYAELMQEPHRPACVVVIGPSSSLVMERLGPWLTAGVPVIVWCRNDQRSSRFDAELAGILVSGGVKALPTSVYRLRQDAGGPDHPDDHVGMHITLVWDIETRVPPDEQRLRQPAQHST</sequence>
<dbReference type="Pfam" id="PF20028">
    <property type="entry name" value="VMAP-C"/>
    <property type="match status" value="1"/>
</dbReference>
<evidence type="ECO:0000313" key="4">
    <source>
        <dbReference type="EMBL" id="GLL04649.1"/>
    </source>
</evidence>
<organism evidence="4 5">
    <name type="scientific">Dactylosporangium matsuzakiense</name>
    <dbReference type="NCBI Taxonomy" id="53360"/>
    <lineage>
        <taxon>Bacteria</taxon>
        <taxon>Bacillati</taxon>
        <taxon>Actinomycetota</taxon>
        <taxon>Actinomycetes</taxon>
        <taxon>Micromonosporales</taxon>
        <taxon>Micromonosporaceae</taxon>
        <taxon>Dactylosporangium</taxon>
    </lineage>
</organism>
<reference evidence="4" key="1">
    <citation type="journal article" date="2014" name="Int. J. Syst. Evol. Microbiol.">
        <title>Complete genome sequence of Corynebacterium casei LMG S-19264T (=DSM 44701T), isolated from a smear-ripened cheese.</title>
        <authorList>
            <consortium name="US DOE Joint Genome Institute (JGI-PGF)"/>
            <person name="Walter F."/>
            <person name="Albersmeier A."/>
            <person name="Kalinowski J."/>
            <person name="Ruckert C."/>
        </authorList>
    </citation>
    <scope>NUCLEOTIDE SEQUENCE</scope>
    <source>
        <strain evidence="4">VKM Ac-1321</strain>
    </source>
</reference>
<protein>
    <submittedName>
        <fullName evidence="4">Uncharacterized protein</fullName>
    </submittedName>
</protein>
<feature type="domain" description="Effector-associated" evidence="2">
    <location>
        <begin position="1"/>
        <end position="76"/>
    </location>
</feature>
<dbReference type="Proteomes" id="UP001143480">
    <property type="component" value="Unassembled WGS sequence"/>
</dbReference>
<gene>
    <name evidence="4" type="ORF">GCM10017581_063960</name>
</gene>
<dbReference type="InterPro" id="IPR045450">
    <property type="entry name" value="VMAP_C"/>
</dbReference>
<dbReference type="Pfam" id="PF19916">
    <property type="entry name" value="VMAP-M0"/>
    <property type="match status" value="1"/>
</dbReference>
<keyword evidence="5" id="KW-1185">Reference proteome</keyword>
<evidence type="ECO:0000259" key="1">
    <source>
        <dbReference type="Pfam" id="PF19916"/>
    </source>
</evidence>
<proteinExistence type="predicted"/>
<feature type="domain" description="vWA-MoxR associated protein middle region 0" evidence="1">
    <location>
        <begin position="88"/>
        <end position="177"/>
    </location>
</feature>
<reference evidence="4" key="2">
    <citation type="submission" date="2023-01" db="EMBL/GenBank/DDBJ databases">
        <authorList>
            <person name="Sun Q."/>
            <person name="Evtushenko L."/>
        </authorList>
    </citation>
    <scope>NUCLEOTIDE SEQUENCE</scope>
    <source>
        <strain evidence="4">VKM Ac-1321</strain>
    </source>
</reference>
<dbReference type="EMBL" id="BSFP01000048">
    <property type="protein sequence ID" value="GLL04649.1"/>
    <property type="molecule type" value="Genomic_DNA"/>
</dbReference>
<comment type="caution">
    <text evidence="4">The sequence shown here is derived from an EMBL/GenBank/DDBJ whole genome shotgun (WGS) entry which is preliminary data.</text>
</comment>
<dbReference type="InterPro" id="IPR045431">
    <property type="entry name" value="EAD2"/>
</dbReference>
<evidence type="ECO:0000313" key="5">
    <source>
        <dbReference type="Proteomes" id="UP001143480"/>
    </source>
</evidence>
<dbReference type="InterPro" id="IPR045555">
    <property type="entry name" value="VMAP-M0"/>
</dbReference>
<feature type="domain" description="vWA-MoxR associated protein C-terminal" evidence="3">
    <location>
        <begin position="213"/>
        <end position="444"/>
    </location>
</feature>
<evidence type="ECO:0000259" key="2">
    <source>
        <dbReference type="Pfam" id="PF19956"/>
    </source>
</evidence>
<accession>A0A9W6NPM4</accession>